<sequence length="227" mass="24602">MTGAFMAAAFSHVIFDLDGTILNTLEDLAAAGNHTCETHGWPTFAVDEYRYKVGNGMLKLVERFMPAEYAGDSRMFEQTLAEFRAYYGEHKEDHTAPYAGTIEMLDRLRAAGVQLAVLTNKDHVSAAPLIEKYFGSERFALVQGRVDAFPPKPEAPVTLHVMEELGADPATTLYVGDSNVDILTGHNAGLKSAGVSWGFRGRAELEAAGADYVVDTQAELAALVLGE</sequence>
<dbReference type="InterPro" id="IPR023198">
    <property type="entry name" value="PGP-like_dom2"/>
</dbReference>
<dbReference type="AlphaFoldDB" id="A4EA41"/>
<accession>A4EA41</accession>
<dbReference type="Pfam" id="PF13419">
    <property type="entry name" value="HAD_2"/>
    <property type="match status" value="1"/>
</dbReference>
<dbReference type="PANTHER" id="PTHR43434:SF1">
    <property type="entry name" value="PHOSPHOGLYCOLATE PHOSPHATASE"/>
    <property type="match status" value="1"/>
</dbReference>
<dbReference type="NCBIfam" id="TIGR01509">
    <property type="entry name" value="HAD-SF-IA-v3"/>
    <property type="match status" value="1"/>
</dbReference>
<dbReference type="Gene3D" id="1.10.150.240">
    <property type="entry name" value="Putative phosphatase, domain 2"/>
    <property type="match status" value="1"/>
</dbReference>
<dbReference type="Proteomes" id="UP000002979">
    <property type="component" value="Unassembled WGS sequence"/>
</dbReference>
<dbReference type="GO" id="GO:0005829">
    <property type="term" value="C:cytosol"/>
    <property type="evidence" value="ECO:0007669"/>
    <property type="project" value="TreeGrafter"/>
</dbReference>
<evidence type="ECO:0000313" key="2">
    <source>
        <dbReference type="Proteomes" id="UP000002979"/>
    </source>
</evidence>
<dbReference type="SFLD" id="SFLDG01129">
    <property type="entry name" value="C1.5:_HAD__Beta-PGM__Phosphata"/>
    <property type="match status" value="1"/>
</dbReference>
<dbReference type="InterPro" id="IPR050155">
    <property type="entry name" value="HAD-like_hydrolase_sf"/>
</dbReference>
<dbReference type="SUPFAM" id="SSF56784">
    <property type="entry name" value="HAD-like"/>
    <property type="match status" value="1"/>
</dbReference>
<protein>
    <submittedName>
        <fullName evidence="1">Putative phosphoglycolate phosphatase, bacterial</fullName>
    </submittedName>
</protein>
<proteinExistence type="predicted"/>
<organism evidence="1 2">
    <name type="scientific">Collinsella aerofaciens (strain ATCC 25986 / DSM 3979 / JCM 10188 / KCTC 3647 / NCTC 11838 / VPI 1003)</name>
    <dbReference type="NCBI Taxonomy" id="411903"/>
    <lineage>
        <taxon>Bacteria</taxon>
        <taxon>Bacillati</taxon>
        <taxon>Actinomycetota</taxon>
        <taxon>Coriobacteriia</taxon>
        <taxon>Coriobacteriales</taxon>
        <taxon>Coriobacteriaceae</taxon>
        <taxon>Collinsella</taxon>
    </lineage>
</organism>
<dbReference type="InterPro" id="IPR041492">
    <property type="entry name" value="HAD_2"/>
</dbReference>
<reference evidence="1 2" key="2">
    <citation type="submission" date="2007-04" db="EMBL/GenBank/DDBJ databases">
        <authorList>
            <person name="Fulton L."/>
            <person name="Clifton S."/>
            <person name="Fulton B."/>
            <person name="Xu J."/>
            <person name="Minx P."/>
            <person name="Mardis E.R."/>
            <person name="Wilson R.K."/>
        </authorList>
    </citation>
    <scope>NUCLEOTIDE SEQUENCE [LARGE SCALE GENOMIC DNA]</scope>
    <source>
        <strain evidence="2">ATCC 25986 / DSM 3979 / JCM 10188 / KCTC 3647 / NCTC 11838 / VPI 1003</strain>
    </source>
</reference>
<comment type="caution">
    <text evidence="1">The sequence shown here is derived from an EMBL/GenBank/DDBJ whole genome shotgun (WGS) entry which is preliminary data.</text>
</comment>
<dbReference type="GO" id="GO:0006281">
    <property type="term" value="P:DNA repair"/>
    <property type="evidence" value="ECO:0007669"/>
    <property type="project" value="TreeGrafter"/>
</dbReference>
<dbReference type="GO" id="GO:0008967">
    <property type="term" value="F:phosphoglycolate phosphatase activity"/>
    <property type="evidence" value="ECO:0007669"/>
    <property type="project" value="TreeGrafter"/>
</dbReference>
<evidence type="ECO:0000313" key="1">
    <source>
        <dbReference type="EMBL" id="EBA39709.1"/>
    </source>
</evidence>
<gene>
    <name evidence="1" type="ORF">COLAER_01297</name>
</gene>
<dbReference type="InterPro" id="IPR023214">
    <property type="entry name" value="HAD_sf"/>
</dbReference>
<dbReference type="EMBL" id="AAVN02000004">
    <property type="protein sequence ID" value="EBA39709.1"/>
    <property type="molecule type" value="Genomic_DNA"/>
</dbReference>
<dbReference type="SFLD" id="SFLDS00003">
    <property type="entry name" value="Haloacid_Dehalogenase"/>
    <property type="match status" value="1"/>
</dbReference>
<dbReference type="PRINTS" id="PR00413">
    <property type="entry name" value="HADHALOGNASE"/>
</dbReference>
<name>A4EA41_COLAA</name>
<dbReference type="InterPro" id="IPR006439">
    <property type="entry name" value="HAD-SF_hydro_IA"/>
</dbReference>
<reference evidence="1 2" key="1">
    <citation type="submission" date="2007-01" db="EMBL/GenBank/DDBJ databases">
        <title>Draft genome sequence of Collinsella aerofaciens (ATCC 25986).</title>
        <authorList>
            <person name="Sudarsanam P."/>
            <person name="Ley R."/>
            <person name="Guruge J."/>
            <person name="Turnbaugh P.J."/>
            <person name="Mahowald M."/>
            <person name="Liep D."/>
            <person name="Gordon J."/>
        </authorList>
    </citation>
    <scope>NUCLEOTIDE SEQUENCE [LARGE SCALE GENOMIC DNA]</scope>
    <source>
        <strain evidence="2">ATCC 25986 / DSM 3979 / JCM 10188 / KCTC 3647 / NCTC 11838 / VPI 1003</strain>
    </source>
</reference>
<dbReference type="NCBIfam" id="TIGR01549">
    <property type="entry name" value="HAD-SF-IA-v1"/>
    <property type="match status" value="1"/>
</dbReference>
<dbReference type="InterPro" id="IPR036412">
    <property type="entry name" value="HAD-like_sf"/>
</dbReference>
<dbReference type="PANTHER" id="PTHR43434">
    <property type="entry name" value="PHOSPHOGLYCOLATE PHOSPHATASE"/>
    <property type="match status" value="1"/>
</dbReference>
<dbReference type="Gene3D" id="3.40.50.1000">
    <property type="entry name" value="HAD superfamily/HAD-like"/>
    <property type="match status" value="1"/>
</dbReference>